<evidence type="ECO:0000256" key="2">
    <source>
        <dbReference type="SAM" id="Phobius"/>
    </source>
</evidence>
<accession>A0A0M0BM51</accession>
<comment type="caution">
    <text evidence="3">The sequence shown here is derived from an EMBL/GenBank/DDBJ whole genome shotgun (WGS) entry which is preliminary data.</text>
</comment>
<dbReference type="Proteomes" id="UP000037210">
    <property type="component" value="Unassembled WGS sequence"/>
</dbReference>
<dbReference type="AlphaFoldDB" id="A0A0M0BM51"/>
<sequence>MDQRIFLDFEYVFAVSVSLVLLLMYLFYVKYPYDSDQGMKSEGNKEARDSSHATRDERKS</sequence>
<proteinExistence type="predicted"/>
<evidence type="ECO:0000313" key="4">
    <source>
        <dbReference type="Proteomes" id="UP000037210"/>
    </source>
</evidence>
<protein>
    <submittedName>
        <fullName evidence="3">Uncharacterized protein</fullName>
    </submittedName>
</protein>
<keyword evidence="2" id="KW-1133">Transmembrane helix</keyword>
<keyword evidence="2" id="KW-0812">Transmembrane</keyword>
<dbReference type="EMBL" id="LFWZ01000063">
    <property type="protein sequence ID" value="KON29474.1"/>
    <property type="molecule type" value="Genomic_DNA"/>
</dbReference>
<evidence type="ECO:0000256" key="1">
    <source>
        <dbReference type="SAM" id="MobiDB-lite"/>
    </source>
</evidence>
<feature type="region of interest" description="Disordered" evidence="1">
    <location>
        <begin position="35"/>
        <end position="60"/>
    </location>
</feature>
<reference evidence="3 4" key="1">
    <citation type="submission" date="2015-06" db="EMBL/GenBank/DDBJ databases">
        <title>New insights into the roles of widespread benthic archaea in carbon and nitrogen cycling.</title>
        <authorList>
            <person name="Lazar C.S."/>
            <person name="Baker B.J."/>
            <person name="Seitz K.W."/>
            <person name="Hyde A.S."/>
            <person name="Dick G.J."/>
            <person name="Hinrichs K.-U."/>
            <person name="Teske A.P."/>
        </authorList>
    </citation>
    <scope>NUCLEOTIDE SEQUENCE [LARGE SCALE GENOMIC DNA]</scope>
    <source>
        <strain evidence="3">DG-45</strain>
    </source>
</reference>
<keyword evidence="2" id="KW-0472">Membrane</keyword>
<evidence type="ECO:0000313" key="3">
    <source>
        <dbReference type="EMBL" id="KON29474.1"/>
    </source>
</evidence>
<organism evidence="3 4">
    <name type="scientific">miscellaneous Crenarchaeota group-15 archaeon DG-45</name>
    <dbReference type="NCBI Taxonomy" id="1685127"/>
    <lineage>
        <taxon>Archaea</taxon>
        <taxon>Candidatus Bathyarchaeota</taxon>
        <taxon>MCG-15</taxon>
    </lineage>
</organism>
<name>A0A0M0BM51_9ARCH</name>
<gene>
    <name evidence="3" type="ORF">AC482_06395</name>
</gene>
<feature type="transmembrane region" description="Helical" evidence="2">
    <location>
        <begin position="12"/>
        <end position="31"/>
    </location>
</feature>
<feature type="compositionally biased region" description="Basic and acidic residues" evidence="1">
    <location>
        <begin position="37"/>
        <end position="60"/>
    </location>
</feature>